<gene>
    <name evidence="1" type="ORF">WFZ85_07295</name>
</gene>
<sequence length="218" mass="25456">MSTVFDIEQKQDSAEKLLAVADKETKYILFADEFNDVARKAVESAIHNIELDFSWSKFENQKQYNVNGINQVHLLRMQLKEDWILEAADEVWLLIDRYKPKRTIRTGGIKLKSSGFKHAIYPDPQNPKRPSEILITGKDMVLDFGQAFYFKNANQFQSLALGYGTKNNHDNRSWVYLRFRIKVKKGDKTYYSNSKGVLEMILKYDENIGRKTLDYKLV</sequence>
<protein>
    <submittedName>
        <fullName evidence="1">Uncharacterized protein</fullName>
    </submittedName>
</protein>
<dbReference type="RefSeq" id="WP_342695636.1">
    <property type="nucleotide sequence ID" value="NZ_JBCGDO010000007.1"/>
</dbReference>
<comment type="caution">
    <text evidence="1">The sequence shown here is derived from an EMBL/GenBank/DDBJ whole genome shotgun (WGS) entry which is preliminary data.</text>
</comment>
<evidence type="ECO:0000313" key="2">
    <source>
        <dbReference type="Proteomes" id="UP001460072"/>
    </source>
</evidence>
<evidence type="ECO:0000313" key="1">
    <source>
        <dbReference type="EMBL" id="MEM0542417.1"/>
    </source>
</evidence>
<proteinExistence type="predicted"/>
<name>A0ABU9N3X3_9FLAO</name>
<dbReference type="Proteomes" id="UP001460072">
    <property type="component" value="Unassembled WGS sequence"/>
</dbReference>
<organism evidence="1 2">
    <name type="scientific">Flavobacterium aureirubrum</name>
    <dbReference type="NCBI Taxonomy" id="3133147"/>
    <lineage>
        <taxon>Bacteria</taxon>
        <taxon>Pseudomonadati</taxon>
        <taxon>Bacteroidota</taxon>
        <taxon>Flavobacteriia</taxon>
        <taxon>Flavobacteriales</taxon>
        <taxon>Flavobacteriaceae</taxon>
        <taxon>Flavobacterium</taxon>
    </lineage>
</organism>
<keyword evidence="2" id="KW-1185">Reference proteome</keyword>
<reference evidence="1 2" key="1">
    <citation type="submission" date="2024-03" db="EMBL/GenBank/DDBJ databases">
        <title>Two novel species of the genus Flavobacterium exhibiting potentially degradation of complex polysaccharides.</title>
        <authorList>
            <person name="Lian X."/>
        </authorList>
    </citation>
    <scope>NUCLEOTIDE SEQUENCE [LARGE SCALE GENOMIC DNA]</scope>
    <source>
        <strain evidence="2">j3</strain>
    </source>
</reference>
<dbReference type="EMBL" id="JBCGDO010000007">
    <property type="protein sequence ID" value="MEM0542417.1"/>
    <property type="molecule type" value="Genomic_DNA"/>
</dbReference>
<accession>A0ABU9N3X3</accession>